<feature type="compositionally biased region" description="Polar residues" evidence="1">
    <location>
        <begin position="1"/>
        <end position="19"/>
    </location>
</feature>
<dbReference type="OrthoDB" id="2012657at2759"/>
<evidence type="ECO:0000313" key="3">
    <source>
        <dbReference type="Proteomes" id="UP000323000"/>
    </source>
</evidence>
<name>A0A5C7H7W0_9ROSI</name>
<gene>
    <name evidence="2" type="ORF">EZV62_022203</name>
</gene>
<evidence type="ECO:0000313" key="2">
    <source>
        <dbReference type="EMBL" id="TXG53034.1"/>
    </source>
</evidence>
<dbReference type="EMBL" id="VAHF01000010">
    <property type="protein sequence ID" value="TXG53034.1"/>
    <property type="molecule type" value="Genomic_DNA"/>
</dbReference>
<reference evidence="3" key="1">
    <citation type="journal article" date="2019" name="Gigascience">
        <title>De novo genome assembly of the endangered Acer yangbiense, a plant species with extremely small populations endemic to Yunnan Province, China.</title>
        <authorList>
            <person name="Yang J."/>
            <person name="Wariss H.M."/>
            <person name="Tao L."/>
            <person name="Zhang R."/>
            <person name="Yun Q."/>
            <person name="Hollingsworth P."/>
            <person name="Dao Z."/>
            <person name="Luo G."/>
            <person name="Guo H."/>
            <person name="Ma Y."/>
            <person name="Sun W."/>
        </authorList>
    </citation>
    <scope>NUCLEOTIDE SEQUENCE [LARGE SCALE GENOMIC DNA]</scope>
    <source>
        <strain evidence="3">cv. Malutang</strain>
    </source>
</reference>
<protein>
    <recommendedName>
        <fullName evidence="4">Reverse transcriptase Ty1/copia-type domain-containing protein</fullName>
    </recommendedName>
</protein>
<dbReference type="Proteomes" id="UP000323000">
    <property type="component" value="Chromosome 10"/>
</dbReference>
<organism evidence="2 3">
    <name type="scientific">Acer yangbiense</name>
    <dbReference type="NCBI Taxonomy" id="1000413"/>
    <lineage>
        <taxon>Eukaryota</taxon>
        <taxon>Viridiplantae</taxon>
        <taxon>Streptophyta</taxon>
        <taxon>Embryophyta</taxon>
        <taxon>Tracheophyta</taxon>
        <taxon>Spermatophyta</taxon>
        <taxon>Magnoliopsida</taxon>
        <taxon>eudicotyledons</taxon>
        <taxon>Gunneridae</taxon>
        <taxon>Pentapetalae</taxon>
        <taxon>rosids</taxon>
        <taxon>malvids</taxon>
        <taxon>Sapindales</taxon>
        <taxon>Sapindaceae</taxon>
        <taxon>Hippocastanoideae</taxon>
        <taxon>Acereae</taxon>
        <taxon>Acer</taxon>
    </lineage>
</organism>
<feature type="compositionally biased region" description="Low complexity" evidence="1">
    <location>
        <begin position="69"/>
        <end position="78"/>
    </location>
</feature>
<accession>A0A5C7H7W0</accession>
<comment type="caution">
    <text evidence="2">The sequence shown here is derived from an EMBL/GenBank/DDBJ whole genome shotgun (WGS) entry which is preliminary data.</text>
</comment>
<feature type="region of interest" description="Disordered" evidence="1">
    <location>
        <begin position="69"/>
        <end position="124"/>
    </location>
</feature>
<proteinExistence type="predicted"/>
<feature type="region of interest" description="Disordered" evidence="1">
    <location>
        <begin position="1"/>
        <end position="43"/>
    </location>
</feature>
<evidence type="ECO:0000256" key="1">
    <source>
        <dbReference type="SAM" id="MobiDB-lite"/>
    </source>
</evidence>
<evidence type="ECO:0008006" key="4">
    <source>
        <dbReference type="Google" id="ProtNLM"/>
    </source>
</evidence>
<sequence length="240" mass="26401">MGHSQGEQSQYPNRFSHSQPHVPRPPTANTYSESKHAAMSSAPFGNDSSFDLSSLVAAEVSRILGISSTPSTSLVSSSADELDDDVSSNTSDFNSRPPIIRQYSHPVPTTPRYPTRIRQAPNRYNPPSNFYSTSYVTFLTNIHSLVEPKSYKDAVLDPNWRLAVEEELTALQKTDTWELISLPVGIEVAYSPQSYILSQSKYVVDVIARAGLSDSRPVDTPIGLNHKLCPDDGELLTDST</sequence>
<keyword evidence="3" id="KW-1185">Reference proteome</keyword>
<dbReference type="AlphaFoldDB" id="A0A5C7H7W0"/>